<evidence type="ECO:0000256" key="1">
    <source>
        <dbReference type="SAM" id="MobiDB-lite"/>
    </source>
</evidence>
<organism evidence="2 3">
    <name type="scientific">Diplogelasinospora grovesii</name>
    <dbReference type="NCBI Taxonomy" id="303347"/>
    <lineage>
        <taxon>Eukaryota</taxon>
        <taxon>Fungi</taxon>
        <taxon>Dikarya</taxon>
        <taxon>Ascomycota</taxon>
        <taxon>Pezizomycotina</taxon>
        <taxon>Sordariomycetes</taxon>
        <taxon>Sordariomycetidae</taxon>
        <taxon>Sordariales</taxon>
        <taxon>Diplogelasinosporaceae</taxon>
        <taxon>Diplogelasinospora</taxon>
    </lineage>
</organism>
<feature type="region of interest" description="Disordered" evidence="1">
    <location>
        <begin position="35"/>
        <end position="100"/>
    </location>
</feature>
<proteinExistence type="predicted"/>
<protein>
    <submittedName>
        <fullName evidence="2">Uncharacterized protein</fullName>
    </submittedName>
</protein>
<dbReference type="EMBL" id="MU853799">
    <property type="protein sequence ID" value="KAK3940202.1"/>
    <property type="molecule type" value="Genomic_DNA"/>
</dbReference>
<comment type="caution">
    <text evidence="2">The sequence shown here is derived from an EMBL/GenBank/DDBJ whole genome shotgun (WGS) entry which is preliminary data.</text>
</comment>
<dbReference type="Proteomes" id="UP001303473">
    <property type="component" value="Unassembled WGS sequence"/>
</dbReference>
<reference evidence="3" key="1">
    <citation type="journal article" date="2023" name="Mol. Phylogenet. Evol.">
        <title>Genome-scale phylogeny and comparative genomics of the fungal order Sordariales.</title>
        <authorList>
            <person name="Hensen N."/>
            <person name="Bonometti L."/>
            <person name="Westerberg I."/>
            <person name="Brannstrom I.O."/>
            <person name="Guillou S."/>
            <person name="Cros-Aarteil S."/>
            <person name="Calhoun S."/>
            <person name="Haridas S."/>
            <person name="Kuo A."/>
            <person name="Mondo S."/>
            <person name="Pangilinan J."/>
            <person name="Riley R."/>
            <person name="LaButti K."/>
            <person name="Andreopoulos B."/>
            <person name="Lipzen A."/>
            <person name="Chen C."/>
            <person name="Yan M."/>
            <person name="Daum C."/>
            <person name="Ng V."/>
            <person name="Clum A."/>
            <person name="Steindorff A."/>
            <person name="Ohm R.A."/>
            <person name="Martin F."/>
            <person name="Silar P."/>
            <person name="Natvig D.O."/>
            <person name="Lalanne C."/>
            <person name="Gautier V."/>
            <person name="Ament-Velasquez S.L."/>
            <person name="Kruys A."/>
            <person name="Hutchinson M.I."/>
            <person name="Powell A.J."/>
            <person name="Barry K."/>
            <person name="Miller A.N."/>
            <person name="Grigoriev I.V."/>
            <person name="Debuchy R."/>
            <person name="Gladieux P."/>
            <person name="Hiltunen Thoren M."/>
            <person name="Johannesson H."/>
        </authorList>
    </citation>
    <scope>NUCLEOTIDE SEQUENCE [LARGE SCALE GENOMIC DNA]</scope>
    <source>
        <strain evidence="3">CBS 340.73</strain>
    </source>
</reference>
<dbReference type="PANTHER" id="PTHR37540:SF9">
    <property type="entry name" value="ZN(2)-C6 FUNGAL-TYPE DOMAIN-CONTAINING PROTEIN"/>
    <property type="match status" value="1"/>
</dbReference>
<sequence length="512" mass="56917">MATTNKPSELRFVVKTGLGAFNPEDRKLIRSHVMKGRNLGKERPLGSRRRSRCADVSQQILPSPSSSNSSSSDRGCDGSFSPQSSSVATTPSSEHSPVNHTLATAPRKFGSVASTICLADSVRPATINVVLQFSSIAKQLLFPMETCIFFERRAENWIAPLAVDPAFLHAKIFTSLYYFDVILSRTSSGPTQRILHHHHKALSLLRERLLSGDDDARLSNNTVSIVLGLAGQAFWTGDVRSAINHMEGIRRIVHLRGGLRTFSGNEKLSVEILRCDLGIAVHNGSKPLFFDGTSLSEPILPHLDLTLFLDKRNPSFATNSSWRADSATLTSDIGIDDDLALAWRAMSDFCSVINFAADSEQRITVGTFLETMTAIMYRLLHMHFEASSRDETIRLGLLCFSCSVFLHWQHLGMSYVHLASMFRGCLTRLTSTSSHLPPQLILWLLMAGAVSVFDESDDAWFNPMLRGTMSMCDVGSWGEMRELLMSFMWIGLVHDKRGKRMFDSCYNSHPSH</sequence>
<gene>
    <name evidence="2" type="ORF">QBC46DRAFT_288823</name>
</gene>
<keyword evidence="3" id="KW-1185">Reference proteome</keyword>
<feature type="compositionally biased region" description="Polar residues" evidence="1">
    <location>
        <begin position="80"/>
        <end position="100"/>
    </location>
</feature>
<feature type="non-terminal residue" evidence="2">
    <location>
        <position position="1"/>
    </location>
</feature>
<dbReference type="AlphaFoldDB" id="A0AAN6S3X2"/>
<evidence type="ECO:0000313" key="2">
    <source>
        <dbReference type="EMBL" id="KAK3940202.1"/>
    </source>
</evidence>
<evidence type="ECO:0000313" key="3">
    <source>
        <dbReference type="Proteomes" id="UP001303473"/>
    </source>
</evidence>
<name>A0AAN6S3X2_9PEZI</name>
<feature type="compositionally biased region" description="Low complexity" evidence="1">
    <location>
        <begin position="62"/>
        <end position="72"/>
    </location>
</feature>
<accession>A0AAN6S3X2</accession>
<dbReference type="PANTHER" id="PTHR37540">
    <property type="entry name" value="TRANSCRIPTION FACTOR (ACR-2), PUTATIVE-RELATED-RELATED"/>
    <property type="match status" value="1"/>
</dbReference>